<name>A0AAD6XLI7_9AGAR</name>
<protein>
    <recommendedName>
        <fullName evidence="3">F-box domain-containing protein</fullName>
    </recommendedName>
</protein>
<comment type="caution">
    <text evidence="1">The sequence shown here is derived from an EMBL/GenBank/DDBJ whole genome shotgun (WGS) entry which is preliminary data.</text>
</comment>
<dbReference type="AlphaFoldDB" id="A0AAD6XLI7"/>
<keyword evidence="2" id="KW-1185">Reference proteome</keyword>
<accession>A0AAD6XLI7</accession>
<evidence type="ECO:0008006" key="3">
    <source>
        <dbReference type="Google" id="ProtNLM"/>
    </source>
</evidence>
<gene>
    <name evidence="1" type="ORF">B0H15DRAFT_787942</name>
</gene>
<feature type="non-terminal residue" evidence="1">
    <location>
        <position position="124"/>
    </location>
</feature>
<proteinExistence type="predicted"/>
<evidence type="ECO:0000313" key="1">
    <source>
        <dbReference type="EMBL" id="KAJ7079595.1"/>
    </source>
</evidence>
<dbReference type="Proteomes" id="UP001222325">
    <property type="component" value="Unassembled WGS sequence"/>
</dbReference>
<sequence length="124" mass="14045">MTPDALVPLLRSNYAPGPAETALVHETLQTKAAELSALDAEISALQSKLLRTQSSRVHLAWEMSLYNSFLAPVRWLPPEIIREIFLYFAPSMNTNYLVELPWKLGHICRLWRTVALSIGQLWSV</sequence>
<evidence type="ECO:0000313" key="2">
    <source>
        <dbReference type="Proteomes" id="UP001222325"/>
    </source>
</evidence>
<organism evidence="1 2">
    <name type="scientific">Mycena belliarum</name>
    <dbReference type="NCBI Taxonomy" id="1033014"/>
    <lineage>
        <taxon>Eukaryota</taxon>
        <taxon>Fungi</taxon>
        <taxon>Dikarya</taxon>
        <taxon>Basidiomycota</taxon>
        <taxon>Agaricomycotina</taxon>
        <taxon>Agaricomycetes</taxon>
        <taxon>Agaricomycetidae</taxon>
        <taxon>Agaricales</taxon>
        <taxon>Marasmiineae</taxon>
        <taxon>Mycenaceae</taxon>
        <taxon>Mycena</taxon>
    </lineage>
</organism>
<dbReference type="EMBL" id="JARJCN010000059">
    <property type="protein sequence ID" value="KAJ7079595.1"/>
    <property type="molecule type" value="Genomic_DNA"/>
</dbReference>
<reference evidence="1" key="1">
    <citation type="submission" date="2023-03" db="EMBL/GenBank/DDBJ databases">
        <title>Massive genome expansion in bonnet fungi (Mycena s.s.) driven by repeated elements and novel gene families across ecological guilds.</title>
        <authorList>
            <consortium name="Lawrence Berkeley National Laboratory"/>
            <person name="Harder C.B."/>
            <person name="Miyauchi S."/>
            <person name="Viragh M."/>
            <person name="Kuo A."/>
            <person name="Thoen E."/>
            <person name="Andreopoulos B."/>
            <person name="Lu D."/>
            <person name="Skrede I."/>
            <person name="Drula E."/>
            <person name="Henrissat B."/>
            <person name="Morin E."/>
            <person name="Kohler A."/>
            <person name="Barry K."/>
            <person name="LaButti K."/>
            <person name="Morin E."/>
            <person name="Salamov A."/>
            <person name="Lipzen A."/>
            <person name="Mereny Z."/>
            <person name="Hegedus B."/>
            <person name="Baldrian P."/>
            <person name="Stursova M."/>
            <person name="Weitz H."/>
            <person name="Taylor A."/>
            <person name="Grigoriev I.V."/>
            <person name="Nagy L.G."/>
            <person name="Martin F."/>
            <person name="Kauserud H."/>
        </authorList>
    </citation>
    <scope>NUCLEOTIDE SEQUENCE</scope>
    <source>
        <strain evidence="1">CBHHK173m</strain>
    </source>
</reference>